<dbReference type="Gene3D" id="3.40.50.11200">
    <property type="match status" value="1"/>
</dbReference>
<dbReference type="SUPFAM" id="SSF52206">
    <property type="entry name" value="Hypothetical protein MTH538"/>
    <property type="match status" value="1"/>
</dbReference>
<sequence>MEAPLVSRYIELSVVRRNPESTCKARQNMAHRTFFSFHYELDVWRSSIVRNSSQLGTSDKTWIEASLWEKTKVSGDPAIRNLILSGLKNTSVTAVLIGSKTASRKWVNYEIDKSIERGNGLFGIYIHNIKDNSGNTSAKGMNPLPSGYPTYDWVLGNGYTNLGAWVDEAYNSR</sequence>
<dbReference type="RefSeq" id="WP_220477218.1">
    <property type="nucleotide sequence ID" value="NZ_BAAAKT010000004.1"/>
</dbReference>
<dbReference type="Proteomes" id="UP000546252">
    <property type="component" value="Unassembled WGS sequence"/>
</dbReference>
<proteinExistence type="predicted"/>
<dbReference type="InterPro" id="IPR036490">
    <property type="entry name" value="ThsB_TIR-like_sf"/>
</dbReference>
<dbReference type="InterPro" id="IPR015032">
    <property type="entry name" value="ThsB__TIR-like_domain"/>
</dbReference>
<name>A0A839FVS3_9MICC</name>
<gene>
    <name evidence="2" type="ORF">HNR24_002265</name>
</gene>
<dbReference type="Pfam" id="PF08937">
    <property type="entry name" value="ThsB_TIR"/>
    <property type="match status" value="1"/>
</dbReference>
<feature type="domain" description="Thoeris protein ThsB TIR-like" evidence="1">
    <location>
        <begin position="34"/>
        <end position="130"/>
    </location>
</feature>
<evidence type="ECO:0000313" key="2">
    <source>
        <dbReference type="EMBL" id="MBA8922332.1"/>
    </source>
</evidence>
<accession>A0A839FVS3</accession>
<reference evidence="2 3" key="1">
    <citation type="submission" date="2020-08" db="EMBL/GenBank/DDBJ databases">
        <title>Sequencing the genomes of 1000 actinobacteria strains.</title>
        <authorList>
            <person name="Klenk H.-P."/>
        </authorList>
    </citation>
    <scope>NUCLEOTIDE SEQUENCE [LARGE SCALE GENOMIC DNA]</scope>
    <source>
        <strain evidence="2 3">DSM 19081</strain>
    </source>
</reference>
<comment type="caution">
    <text evidence="2">The sequence shown here is derived from an EMBL/GenBank/DDBJ whole genome shotgun (WGS) entry which is preliminary data.</text>
</comment>
<evidence type="ECO:0000313" key="3">
    <source>
        <dbReference type="Proteomes" id="UP000546252"/>
    </source>
</evidence>
<protein>
    <recommendedName>
        <fullName evidence="1">Thoeris protein ThsB TIR-like domain-containing protein</fullName>
    </recommendedName>
</protein>
<dbReference type="EMBL" id="JACJIH010000001">
    <property type="protein sequence ID" value="MBA8922332.1"/>
    <property type="molecule type" value="Genomic_DNA"/>
</dbReference>
<evidence type="ECO:0000259" key="1">
    <source>
        <dbReference type="Pfam" id="PF08937"/>
    </source>
</evidence>
<dbReference type="AlphaFoldDB" id="A0A839FVS3"/>
<organism evidence="2 3">
    <name type="scientific">Nesterenkonia jeotgali</name>
    <dbReference type="NCBI Taxonomy" id="317018"/>
    <lineage>
        <taxon>Bacteria</taxon>
        <taxon>Bacillati</taxon>
        <taxon>Actinomycetota</taxon>
        <taxon>Actinomycetes</taxon>
        <taxon>Micrococcales</taxon>
        <taxon>Micrococcaceae</taxon>
        <taxon>Nesterenkonia</taxon>
    </lineage>
</organism>